<protein>
    <submittedName>
        <fullName evidence="2">Phosphohydrolase (MutT/nudix family protein)</fullName>
    </submittedName>
</protein>
<comment type="caution">
    <text evidence="2">The sequence shown here is derived from an EMBL/GenBank/DDBJ whole genome shotgun (WGS) entry which is preliminary data.</text>
</comment>
<dbReference type="GO" id="GO:0016787">
    <property type="term" value="F:hydrolase activity"/>
    <property type="evidence" value="ECO:0007669"/>
    <property type="project" value="UniProtKB-KW"/>
</dbReference>
<gene>
    <name evidence="2" type="ORF">QR46_4367</name>
</gene>
<dbReference type="Pfam" id="PF00293">
    <property type="entry name" value="NUDIX"/>
    <property type="match status" value="1"/>
</dbReference>
<dbReference type="OrthoDB" id="510307at2759"/>
<dbReference type="AlphaFoldDB" id="A0A132NPG6"/>
<organism evidence="2 3">
    <name type="scientific">Giardia duodenalis assemblage B</name>
    <dbReference type="NCBI Taxonomy" id="1394984"/>
    <lineage>
        <taxon>Eukaryota</taxon>
        <taxon>Metamonada</taxon>
        <taxon>Diplomonadida</taxon>
        <taxon>Hexamitidae</taxon>
        <taxon>Giardiinae</taxon>
        <taxon>Giardia</taxon>
    </lineage>
</organism>
<dbReference type="PROSITE" id="PS51462">
    <property type="entry name" value="NUDIX"/>
    <property type="match status" value="1"/>
</dbReference>
<dbReference type="VEuPathDB" id="GiardiaDB:QR46_4367"/>
<proteinExistence type="predicted"/>
<feature type="domain" description="Nudix hydrolase" evidence="1">
    <location>
        <begin position="45"/>
        <end position="178"/>
    </location>
</feature>
<evidence type="ECO:0000313" key="3">
    <source>
        <dbReference type="Proteomes" id="UP000070089"/>
    </source>
</evidence>
<keyword evidence="2" id="KW-0378">Hydrolase</keyword>
<dbReference type="Gene3D" id="3.90.79.10">
    <property type="entry name" value="Nucleoside Triphosphate Pyrophosphohydrolase"/>
    <property type="match status" value="1"/>
</dbReference>
<accession>A0A132NPG6</accession>
<dbReference type="Proteomes" id="UP000070089">
    <property type="component" value="Unassembled WGS sequence"/>
</dbReference>
<dbReference type="InterPro" id="IPR015797">
    <property type="entry name" value="NUDIX_hydrolase-like_dom_sf"/>
</dbReference>
<dbReference type="InterPro" id="IPR000086">
    <property type="entry name" value="NUDIX_hydrolase_dom"/>
</dbReference>
<sequence>MVLSNNVKVYCTFWTRIMEREEVPVFDPETLEIVGKKYRDELTKADIHGIVCVIVENSANQIFMQVRSRTKKLYPGAFDLSASGFVRTNECFEVSASRELAEEIGLVVDPSELCKKLVFRGMLAPSEYPCYTHVYKVRTDEPFEALSDEVDGGRWFALDELRMAIQAHPRNFTRLAPLVLDQVYSPDLSIH</sequence>
<dbReference type="EMBL" id="JXTI01000165">
    <property type="protein sequence ID" value="KWX11662.1"/>
    <property type="molecule type" value="Genomic_DNA"/>
</dbReference>
<reference evidence="2 3" key="1">
    <citation type="journal article" date="2015" name="Mol. Biochem. Parasitol.">
        <title>Identification of polymorphic genes for use in assemblage B genotyping assays through comparative genomics of multiple assemblage B Giardia duodenalis isolates.</title>
        <authorList>
            <person name="Wielinga C."/>
            <person name="Thompson R.C."/>
            <person name="Monis P."/>
            <person name="Ryan U."/>
        </authorList>
    </citation>
    <scope>NUCLEOTIDE SEQUENCE [LARGE SCALE GENOMIC DNA]</scope>
    <source>
        <strain evidence="2 3">BAH15c1</strain>
    </source>
</reference>
<name>A0A132NPG6_GIAIN</name>
<evidence type="ECO:0000259" key="1">
    <source>
        <dbReference type="PROSITE" id="PS51462"/>
    </source>
</evidence>
<evidence type="ECO:0000313" key="2">
    <source>
        <dbReference type="EMBL" id="KWX11662.1"/>
    </source>
</evidence>
<dbReference type="SUPFAM" id="SSF55811">
    <property type="entry name" value="Nudix"/>
    <property type="match status" value="1"/>
</dbReference>